<comment type="caution">
    <text evidence="1">The sequence shown here is derived from an EMBL/GenBank/DDBJ whole genome shotgun (WGS) entry which is preliminary data.</text>
</comment>
<dbReference type="Proteomes" id="UP000003856">
    <property type="component" value="Unassembled WGS sequence"/>
</dbReference>
<dbReference type="PATRIC" id="fig|573060.9.peg.4466"/>
<dbReference type="AlphaFoldDB" id="C5T1D9"/>
<dbReference type="OrthoDB" id="8904003at2"/>
<protein>
    <submittedName>
        <fullName evidence="1">General secretion pathway protein M</fullName>
    </submittedName>
</protein>
<accession>C5T1D9</accession>
<dbReference type="RefSeq" id="WP_005793481.1">
    <property type="nucleotide sequence ID" value="NZ_ACQT01000011.1"/>
</dbReference>
<dbReference type="EMBL" id="ACQT01000011">
    <property type="protein sequence ID" value="EER61697.1"/>
    <property type="molecule type" value="Genomic_DNA"/>
</dbReference>
<sequence length="186" mass="20178">MKIALSRERMLVGASAIVLLLPLIALGGYIVHKHQWAQARLEELLPRYARLSGLEAQRSDIAATLARADAARAQYTYPSTQDANQAGNAAQQRIRDIFSSAGLQVISSQVLPAKDEKNFDRIPIMVRTEGEMLAVQSALAVLSSQVPVIVINDLDVQLPGGLANALPKVAPRLTVTFSLTVLRERS</sequence>
<evidence type="ECO:0000313" key="1">
    <source>
        <dbReference type="EMBL" id="EER61697.1"/>
    </source>
</evidence>
<dbReference type="Pfam" id="PF10741">
    <property type="entry name" value="T2SSM_b"/>
    <property type="match status" value="1"/>
</dbReference>
<dbReference type="InterPro" id="IPR034756">
    <property type="entry name" value="T2SSM_b"/>
</dbReference>
<evidence type="ECO:0000313" key="2">
    <source>
        <dbReference type="Proteomes" id="UP000003856"/>
    </source>
</evidence>
<dbReference type="NCBIfam" id="NF040576">
    <property type="entry name" value="T2SS_GspM_XpsM"/>
    <property type="match status" value="1"/>
</dbReference>
<name>C5T1D9_ACIDE</name>
<reference evidence="1 2" key="1">
    <citation type="submission" date="2009-05" db="EMBL/GenBank/DDBJ databases">
        <title>The draft genome of Acidovorax delafieldii 2AN.</title>
        <authorList>
            <consortium name="US DOE Joint Genome Institute (JGI-PGF)"/>
            <person name="Lucas S."/>
            <person name="Copeland A."/>
            <person name="Lapidus A."/>
            <person name="Glavina del Rio T."/>
            <person name="Tice H."/>
            <person name="Bruce D."/>
            <person name="Goodwin L."/>
            <person name="Pitluck S."/>
            <person name="Larimer F."/>
            <person name="Land M.L."/>
            <person name="Hauser L."/>
            <person name="Shelobolina E.S."/>
            <person name="Picardal F."/>
            <person name="Roden E."/>
            <person name="Emerson D."/>
        </authorList>
    </citation>
    <scope>NUCLEOTIDE SEQUENCE [LARGE SCALE GENOMIC DNA]</scope>
    <source>
        <strain evidence="1 2">2AN</strain>
    </source>
</reference>
<proteinExistence type="predicted"/>
<gene>
    <name evidence="1" type="ORF">AcdelDRAFT_0719</name>
</gene>
<organism evidence="1 2">
    <name type="scientific">Acidovorax delafieldii 2AN</name>
    <dbReference type="NCBI Taxonomy" id="573060"/>
    <lineage>
        <taxon>Bacteria</taxon>
        <taxon>Pseudomonadati</taxon>
        <taxon>Pseudomonadota</taxon>
        <taxon>Betaproteobacteria</taxon>
        <taxon>Burkholderiales</taxon>
        <taxon>Comamonadaceae</taxon>
        <taxon>Acidovorax</taxon>
    </lineage>
</organism>
<keyword evidence="2" id="KW-1185">Reference proteome</keyword>